<evidence type="ECO:0000256" key="5">
    <source>
        <dbReference type="ARBA" id="ARBA00022438"/>
    </source>
</evidence>
<dbReference type="Proteomes" id="UP000308549">
    <property type="component" value="Unassembled WGS sequence"/>
</dbReference>
<evidence type="ECO:0000256" key="2">
    <source>
        <dbReference type="ARBA" id="ARBA00001947"/>
    </source>
</evidence>
<dbReference type="GO" id="GO:0008270">
    <property type="term" value="F:zinc ion binding"/>
    <property type="evidence" value="ECO:0007669"/>
    <property type="project" value="InterPro"/>
</dbReference>
<dbReference type="AlphaFoldDB" id="A0A4U0TVF7"/>
<accession>A0A4U0TVF7</accession>
<keyword evidence="5 11" id="KW-0031">Aminopeptidase</keyword>
<keyword evidence="8 11" id="KW-0378">Hydrolase</keyword>
<dbReference type="EMBL" id="NAJL01000032">
    <property type="protein sequence ID" value="TKA25815.1"/>
    <property type="molecule type" value="Genomic_DNA"/>
</dbReference>
<evidence type="ECO:0000256" key="12">
    <source>
        <dbReference type="SAM" id="MobiDB-lite"/>
    </source>
</evidence>
<keyword evidence="10 11" id="KW-0482">Metalloprotease</keyword>
<dbReference type="SUPFAM" id="SSF101821">
    <property type="entry name" value="Aminopeptidase/glucanase lid domain"/>
    <property type="match status" value="1"/>
</dbReference>
<organism evidence="13 14">
    <name type="scientific">Salinomyces thailandicus</name>
    <dbReference type="NCBI Taxonomy" id="706561"/>
    <lineage>
        <taxon>Eukaryota</taxon>
        <taxon>Fungi</taxon>
        <taxon>Dikarya</taxon>
        <taxon>Ascomycota</taxon>
        <taxon>Pezizomycotina</taxon>
        <taxon>Dothideomycetes</taxon>
        <taxon>Dothideomycetidae</taxon>
        <taxon>Mycosphaerellales</taxon>
        <taxon>Teratosphaeriaceae</taxon>
        <taxon>Salinomyces</taxon>
    </lineage>
</organism>
<keyword evidence="7 11" id="KW-0479">Metal-binding</keyword>
<keyword evidence="14" id="KW-1185">Reference proteome</keyword>
<dbReference type="NCBIfam" id="NF002759">
    <property type="entry name" value="PRK02813.1"/>
    <property type="match status" value="1"/>
</dbReference>
<sequence>MHPLISLFRTTSRRNPISISTSVDLCARRSFRSIPLGRADLEMASRAASLKRADDFVDFLNASPTPFHAVRSAKERLEKAGFKQIRERDSWNAALQPGGKYYLTRNTSTIVAFAIGSSWRPGNPLAIVGAHTDSPCLRIKPISKRSSEGFMQVGVETYGGGMWHTWFDRDLGVAGRVMVKSGKSGEVEQRLVRINRPVCRIPNLAVHFGGSVPFEFNKEAQLFPITGLVSAELNRQGKTGEEVKKAETEAEAGAGFEPLKTPKQRHHPYLITLLSEAAGCKEDEVLDFECVLYDTQPACIGGLNNEFVFSARLDNLGMTYCAVEGLIQSVASPSALQNETTIRMIACFDHEEIGSTSAQGADSNMLPSVIRRLSCLPSSPASTASSGSSDQSYDKINTSDDTSTAYEQTCSTSLLVSADMAHSINPNYSAKYEAEHKPAMNEGTVIKINANVRYATNSPGIILLQEAARRAKPATYSPPGSKAGGSNGKGVPLQMFVVRNDMPCGSTIGPMLSANLGMRTIDVGNAQLAMHSIRETCGCYDVEHGVNLFDSFFESYGELEPKMSVD</sequence>
<reference evidence="13 14" key="1">
    <citation type="submission" date="2017-03" db="EMBL/GenBank/DDBJ databases">
        <title>Genomes of endolithic fungi from Antarctica.</title>
        <authorList>
            <person name="Coleine C."/>
            <person name="Masonjones S."/>
            <person name="Stajich J.E."/>
        </authorList>
    </citation>
    <scope>NUCLEOTIDE SEQUENCE [LARGE SCALE GENOMIC DNA]</scope>
    <source>
        <strain evidence="13 14">CCFEE 6315</strain>
    </source>
</reference>
<evidence type="ECO:0000313" key="14">
    <source>
        <dbReference type="Proteomes" id="UP000308549"/>
    </source>
</evidence>
<dbReference type="GO" id="GO:0006508">
    <property type="term" value="P:proteolysis"/>
    <property type="evidence" value="ECO:0007669"/>
    <property type="project" value="UniProtKB-KW"/>
</dbReference>
<evidence type="ECO:0000256" key="10">
    <source>
        <dbReference type="ARBA" id="ARBA00023049"/>
    </source>
</evidence>
<keyword evidence="9 11" id="KW-0862">Zinc</keyword>
<feature type="region of interest" description="Disordered" evidence="12">
    <location>
        <begin position="379"/>
        <end position="402"/>
    </location>
</feature>
<dbReference type="FunFam" id="2.30.250.10:FF:000001">
    <property type="entry name" value="Aspartyl aminopeptidase 1"/>
    <property type="match status" value="1"/>
</dbReference>
<dbReference type="OrthoDB" id="9880441at2759"/>
<dbReference type="Gene3D" id="3.40.630.10">
    <property type="entry name" value="Zn peptidases"/>
    <property type="match status" value="1"/>
</dbReference>
<dbReference type="Gene3D" id="2.30.250.10">
    <property type="entry name" value="Aminopeptidase i, Domain 2"/>
    <property type="match status" value="1"/>
</dbReference>
<name>A0A4U0TVF7_9PEZI</name>
<keyword evidence="6 11" id="KW-0645">Protease</keyword>
<proteinExistence type="inferred from homology"/>
<dbReference type="GO" id="GO:0070006">
    <property type="term" value="F:metalloaminopeptidase activity"/>
    <property type="evidence" value="ECO:0007669"/>
    <property type="project" value="TreeGrafter"/>
</dbReference>
<dbReference type="EC" id="3.4.11.21" evidence="4"/>
<dbReference type="PANTHER" id="PTHR28570">
    <property type="entry name" value="ASPARTYL AMINOPEPTIDASE"/>
    <property type="match status" value="1"/>
</dbReference>
<comment type="catalytic activity">
    <reaction evidence="1">
        <text>Release of an N-terminal aspartate or glutamate from a peptide, with a preference for aspartate.</text>
        <dbReference type="EC" id="3.4.11.21"/>
    </reaction>
</comment>
<dbReference type="PANTHER" id="PTHR28570:SF3">
    <property type="entry name" value="ASPARTYL AMINOPEPTIDASE"/>
    <property type="match status" value="1"/>
</dbReference>
<evidence type="ECO:0000256" key="8">
    <source>
        <dbReference type="ARBA" id="ARBA00022801"/>
    </source>
</evidence>
<evidence type="ECO:0000256" key="11">
    <source>
        <dbReference type="RuleBase" id="RU004386"/>
    </source>
</evidence>
<gene>
    <name evidence="13" type="ORF">B0A50_05570</name>
</gene>
<dbReference type="Pfam" id="PF02127">
    <property type="entry name" value="Peptidase_M18"/>
    <property type="match status" value="1"/>
</dbReference>
<comment type="similarity">
    <text evidence="3 11">Belongs to the peptidase M18 family.</text>
</comment>
<comment type="caution">
    <text evidence="13">The sequence shown here is derived from an EMBL/GenBank/DDBJ whole genome shotgun (WGS) entry which is preliminary data.</text>
</comment>
<dbReference type="InterPro" id="IPR001948">
    <property type="entry name" value="Peptidase_M18"/>
</dbReference>
<evidence type="ECO:0000256" key="4">
    <source>
        <dbReference type="ARBA" id="ARBA00011965"/>
    </source>
</evidence>
<feature type="compositionally biased region" description="Low complexity" evidence="12">
    <location>
        <begin position="379"/>
        <end position="391"/>
    </location>
</feature>
<evidence type="ECO:0000313" key="13">
    <source>
        <dbReference type="EMBL" id="TKA25815.1"/>
    </source>
</evidence>
<evidence type="ECO:0000256" key="9">
    <source>
        <dbReference type="ARBA" id="ARBA00022833"/>
    </source>
</evidence>
<evidence type="ECO:0000256" key="7">
    <source>
        <dbReference type="ARBA" id="ARBA00022723"/>
    </source>
</evidence>
<dbReference type="SUPFAM" id="SSF53187">
    <property type="entry name" value="Zn-dependent exopeptidases"/>
    <property type="match status" value="1"/>
</dbReference>
<evidence type="ECO:0000256" key="1">
    <source>
        <dbReference type="ARBA" id="ARBA00001335"/>
    </source>
</evidence>
<comment type="cofactor">
    <cofactor evidence="2">
        <name>Zn(2+)</name>
        <dbReference type="ChEBI" id="CHEBI:29105"/>
    </cofactor>
</comment>
<evidence type="ECO:0000256" key="3">
    <source>
        <dbReference type="ARBA" id="ARBA00008290"/>
    </source>
</evidence>
<evidence type="ECO:0000256" key="6">
    <source>
        <dbReference type="ARBA" id="ARBA00022670"/>
    </source>
</evidence>
<dbReference type="CDD" id="cd05658">
    <property type="entry name" value="M18_DAP"/>
    <property type="match status" value="1"/>
</dbReference>
<protein>
    <recommendedName>
        <fullName evidence="4">aspartyl aminopeptidase</fullName>
        <ecNumber evidence="4">3.4.11.21</ecNumber>
    </recommendedName>
</protein>
<dbReference type="InterPro" id="IPR023358">
    <property type="entry name" value="Peptidase_M18_dom2"/>
</dbReference>
<dbReference type="GO" id="GO:0000324">
    <property type="term" value="C:fungal-type vacuole"/>
    <property type="evidence" value="ECO:0007669"/>
    <property type="project" value="TreeGrafter"/>
</dbReference>
<dbReference type="PRINTS" id="PR00932">
    <property type="entry name" value="AMINO1PTASE"/>
</dbReference>